<keyword evidence="1 4" id="KW-0808">Transferase</keyword>
<dbReference type="Gene3D" id="3.40.630.30">
    <property type="match status" value="1"/>
</dbReference>
<dbReference type="AlphaFoldDB" id="A0A140D6F0"/>
<accession>A0A140D6F0</accession>
<feature type="domain" description="N-acetyltransferase" evidence="3">
    <location>
        <begin position="2"/>
        <end position="169"/>
    </location>
</feature>
<gene>
    <name evidence="4" type="primary">rpaA</name>
</gene>
<proteinExistence type="predicted"/>
<evidence type="ECO:0000313" key="4">
    <source>
        <dbReference type="EMBL" id="AMK07438.1"/>
    </source>
</evidence>
<dbReference type="GO" id="GO:0016747">
    <property type="term" value="F:acyltransferase activity, transferring groups other than amino-acyl groups"/>
    <property type="evidence" value="ECO:0007669"/>
    <property type="project" value="InterPro"/>
</dbReference>
<evidence type="ECO:0000256" key="2">
    <source>
        <dbReference type="ARBA" id="ARBA00023315"/>
    </source>
</evidence>
<dbReference type="EMBL" id="KU505137">
    <property type="protein sequence ID" value="AMK07438.1"/>
    <property type="molecule type" value="Genomic_DNA"/>
</dbReference>
<evidence type="ECO:0000256" key="1">
    <source>
        <dbReference type="ARBA" id="ARBA00022679"/>
    </source>
</evidence>
<reference evidence="4" key="1">
    <citation type="journal article" date="2016" name="BMC Genomics">
        <title>A multi-substrate approach for functional metagenomics-based screening for (hemi)cellulases in two wheat straw-degrading microbial consortia unveils novel thermoalkaliphilic enzymes.</title>
        <authorList>
            <person name="Maruthamuthu M."/>
            <person name="Jimenez D.J."/>
            <person name="Stevens P."/>
            <person name="van Elsas J.D."/>
        </authorList>
    </citation>
    <scope>NUCLEOTIDE SEQUENCE</scope>
    <source>
        <strain evidence="4">NT18-21Contig1</strain>
    </source>
</reference>
<keyword evidence="2" id="KW-0012">Acyltransferase</keyword>
<organism evidence="4">
    <name type="scientific">Klebsiella sp. NT18-21</name>
    <dbReference type="NCBI Taxonomy" id="1778872"/>
    <lineage>
        <taxon>Bacteria</taxon>
        <taxon>Pseudomonadati</taxon>
        <taxon>Pseudomonadota</taxon>
        <taxon>Gammaproteobacteria</taxon>
        <taxon>Enterobacterales</taxon>
        <taxon>Enterobacteriaceae</taxon>
        <taxon>Klebsiella/Raoultella group</taxon>
        <taxon>Klebsiella</taxon>
    </lineage>
</organism>
<dbReference type="Pfam" id="PF00583">
    <property type="entry name" value="Acetyltransf_1"/>
    <property type="match status" value="1"/>
</dbReference>
<dbReference type="InterPro" id="IPR016181">
    <property type="entry name" value="Acyl_CoA_acyltransferase"/>
</dbReference>
<dbReference type="PANTHER" id="PTHR43877">
    <property type="entry name" value="AMINOALKYLPHOSPHONATE N-ACETYLTRANSFERASE-RELATED-RELATED"/>
    <property type="match status" value="1"/>
</dbReference>
<dbReference type="SUPFAM" id="SSF55729">
    <property type="entry name" value="Acyl-CoA N-acyltransferases (Nat)"/>
    <property type="match status" value="1"/>
</dbReference>
<dbReference type="InterPro" id="IPR050832">
    <property type="entry name" value="Bact_Acetyltransf"/>
</dbReference>
<dbReference type="InterPro" id="IPR000182">
    <property type="entry name" value="GNAT_dom"/>
</dbReference>
<sequence>MLHIRRATPDDIPLLQHMAITSYHHHFAHLWKNPDELAHFLSAEYGEAALQRSLSDTRCVWLIACAGAPIGFAKYTRQQRIEPENIVGTLLHKLYLMPGETGKNYGEQIFAEVSQQAKAQEETHLWLEVLADNPHARRFYQRLGMEHVKDITFATATQTSTLNILAKLL</sequence>
<evidence type="ECO:0000259" key="3">
    <source>
        <dbReference type="PROSITE" id="PS51186"/>
    </source>
</evidence>
<protein>
    <submittedName>
        <fullName evidence="4">Ribosomal-protein-alanine N-acetyltransferase</fullName>
    </submittedName>
</protein>
<dbReference type="PROSITE" id="PS51186">
    <property type="entry name" value="GNAT"/>
    <property type="match status" value="1"/>
</dbReference>
<name>A0A140D6F0_9ENTR</name>